<gene>
    <name evidence="2" type="ORF">PHO31112_04051</name>
</gene>
<proteinExistence type="predicted"/>
<evidence type="ECO:0000313" key="2">
    <source>
        <dbReference type="EMBL" id="VVE39168.1"/>
    </source>
</evidence>
<reference evidence="2 3" key="1">
    <citation type="submission" date="2019-08" db="EMBL/GenBank/DDBJ databases">
        <authorList>
            <person name="Peeters C."/>
        </authorList>
    </citation>
    <scope>NUCLEOTIDE SEQUENCE [LARGE SCALE GENOMIC DNA]</scope>
    <source>
        <strain evidence="2 3">LMG 31112</strain>
    </source>
</reference>
<feature type="domain" description="Transposase DDE" evidence="1">
    <location>
        <begin position="33"/>
        <end position="124"/>
    </location>
</feature>
<dbReference type="InterPro" id="IPR025668">
    <property type="entry name" value="Tnp_DDE_dom"/>
</dbReference>
<dbReference type="Proteomes" id="UP000343317">
    <property type="component" value="Unassembled WGS sequence"/>
</dbReference>
<organism evidence="2 3">
    <name type="scientific">Pandoraea horticolens</name>
    <dbReference type="NCBI Taxonomy" id="2508298"/>
    <lineage>
        <taxon>Bacteria</taxon>
        <taxon>Pseudomonadati</taxon>
        <taxon>Pseudomonadota</taxon>
        <taxon>Betaproteobacteria</taxon>
        <taxon>Burkholderiales</taxon>
        <taxon>Burkholderiaceae</taxon>
        <taxon>Pandoraea</taxon>
    </lineage>
</organism>
<dbReference type="AlphaFoldDB" id="A0A5E4XSW8"/>
<keyword evidence="3" id="KW-1185">Reference proteome</keyword>
<accession>A0A5E4XSW8</accession>
<dbReference type="Pfam" id="PF13737">
    <property type="entry name" value="DDE_Tnp_1_5"/>
    <property type="match status" value="1"/>
</dbReference>
<sequence length="125" mass="14591">MPYQARLKTGEARKRPKPTYRVTNAHAYNRSLKRRGQLNLYCPSGDLRAPFINRQPYVPGVSGRTPAYTNAYIELIYTYYRLFGWGMRQITGFMQEYWRLRALDIDVPSFGQLSDRFATLSVTVQ</sequence>
<dbReference type="RefSeq" id="WP_150622360.1">
    <property type="nucleotide sequence ID" value="NZ_CABPSM010000013.1"/>
</dbReference>
<evidence type="ECO:0000259" key="1">
    <source>
        <dbReference type="Pfam" id="PF13737"/>
    </source>
</evidence>
<name>A0A5E4XSW8_9BURK</name>
<protein>
    <submittedName>
        <fullName evidence="2">Transposase</fullName>
    </submittedName>
</protein>
<dbReference type="EMBL" id="CABPSM010000013">
    <property type="protein sequence ID" value="VVE39168.1"/>
    <property type="molecule type" value="Genomic_DNA"/>
</dbReference>
<evidence type="ECO:0000313" key="3">
    <source>
        <dbReference type="Proteomes" id="UP000343317"/>
    </source>
</evidence>